<dbReference type="NCBIfam" id="TIGR00254">
    <property type="entry name" value="GGDEF"/>
    <property type="match status" value="1"/>
</dbReference>
<evidence type="ECO:0000256" key="2">
    <source>
        <dbReference type="ARBA" id="ARBA00012528"/>
    </source>
</evidence>
<dbReference type="SMART" id="SM00267">
    <property type="entry name" value="GGDEF"/>
    <property type="match status" value="1"/>
</dbReference>
<dbReference type="GO" id="GO:1902201">
    <property type="term" value="P:negative regulation of bacterial-type flagellum-dependent cell motility"/>
    <property type="evidence" value="ECO:0007669"/>
    <property type="project" value="TreeGrafter"/>
</dbReference>
<dbReference type="PANTHER" id="PTHR45138:SF24">
    <property type="entry name" value="DIGUANYLATE CYCLASE DGCC-RELATED"/>
    <property type="match status" value="1"/>
</dbReference>
<keyword evidence="3" id="KW-0175">Coiled coil</keyword>
<evidence type="ECO:0000259" key="6">
    <source>
        <dbReference type="PROSITE" id="PS50887"/>
    </source>
</evidence>
<dbReference type="GO" id="GO:0052621">
    <property type="term" value="F:diguanylate cyclase activity"/>
    <property type="evidence" value="ECO:0007669"/>
    <property type="project" value="UniProtKB-EC"/>
</dbReference>
<dbReference type="RefSeq" id="WP_133038818.1">
    <property type="nucleotide sequence ID" value="NZ_SLWF01000011.1"/>
</dbReference>
<dbReference type="Gene3D" id="3.30.70.270">
    <property type="match status" value="1"/>
</dbReference>
<dbReference type="OrthoDB" id="9772100at2"/>
<keyword evidence="4" id="KW-1133">Transmembrane helix</keyword>
<feature type="chain" id="PRO_5020433686" description="diguanylate cyclase" evidence="5">
    <location>
        <begin position="24"/>
        <end position="982"/>
    </location>
</feature>
<dbReference type="SUPFAM" id="SSF63829">
    <property type="entry name" value="Calcium-dependent phosphotriesterase"/>
    <property type="match status" value="3"/>
</dbReference>
<dbReference type="Proteomes" id="UP000294832">
    <property type="component" value="Unassembled WGS sequence"/>
</dbReference>
<keyword evidence="4" id="KW-0472">Membrane</keyword>
<dbReference type="EMBL" id="SLWF01000011">
    <property type="protein sequence ID" value="TCN84600.1"/>
    <property type="molecule type" value="Genomic_DNA"/>
</dbReference>
<dbReference type="SUPFAM" id="SSF55073">
    <property type="entry name" value="Nucleotide cyclase"/>
    <property type="match status" value="1"/>
</dbReference>
<evidence type="ECO:0000256" key="5">
    <source>
        <dbReference type="SAM" id="SignalP"/>
    </source>
</evidence>
<keyword evidence="5" id="KW-0732">Signal</keyword>
<dbReference type="Pfam" id="PF07494">
    <property type="entry name" value="Reg_prop"/>
    <property type="match status" value="5"/>
</dbReference>
<dbReference type="EC" id="2.7.7.65" evidence="2"/>
<keyword evidence="8" id="KW-1185">Reference proteome</keyword>
<comment type="caution">
    <text evidence="7">The sequence shown here is derived from an EMBL/GenBank/DDBJ whole genome shotgun (WGS) entry which is preliminary data.</text>
</comment>
<proteinExistence type="predicted"/>
<dbReference type="Pfam" id="PF00990">
    <property type="entry name" value="GGDEF"/>
    <property type="match status" value="1"/>
</dbReference>
<dbReference type="InterPro" id="IPR029787">
    <property type="entry name" value="Nucleotide_cyclase"/>
</dbReference>
<dbReference type="AlphaFoldDB" id="A0A4R2FAU6"/>
<name>A0A4R2FAU6_9GAMM</name>
<dbReference type="GO" id="GO:0005886">
    <property type="term" value="C:plasma membrane"/>
    <property type="evidence" value="ECO:0007669"/>
    <property type="project" value="TreeGrafter"/>
</dbReference>
<dbReference type="Gene3D" id="2.60.40.10">
    <property type="entry name" value="Immunoglobulins"/>
    <property type="match status" value="1"/>
</dbReference>
<dbReference type="Gene3D" id="2.130.10.10">
    <property type="entry name" value="YVTN repeat-like/Quinoprotein amine dehydrogenase"/>
    <property type="match status" value="2"/>
</dbReference>
<dbReference type="FunFam" id="3.30.70.270:FF:000001">
    <property type="entry name" value="Diguanylate cyclase domain protein"/>
    <property type="match status" value="1"/>
</dbReference>
<dbReference type="PROSITE" id="PS50887">
    <property type="entry name" value="GGDEF"/>
    <property type="match status" value="1"/>
</dbReference>
<evidence type="ECO:0000313" key="8">
    <source>
        <dbReference type="Proteomes" id="UP000294832"/>
    </source>
</evidence>
<feature type="signal peptide" evidence="5">
    <location>
        <begin position="1"/>
        <end position="23"/>
    </location>
</feature>
<evidence type="ECO:0000313" key="7">
    <source>
        <dbReference type="EMBL" id="TCN84600.1"/>
    </source>
</evidence>
<dbReference type="Pfam" id="PF07495">
    <property type="entry name" value="Y_Y_Y"/>
    <property type="match status" value="1"/>
</dbReference>
<dbReference type="InterPro" id="IPR050469">
    <property type="entry name" value="Diguanylate_Cyclase"/>
</dbReference>
<comment type="cofactor">
    <cofactor evidence="1">
        <name>Mg(2+)</name>
        <dbReference type="ChEBI" id="CHEBI:18420"/>
    </cofactor>
</comment>
<dbReference type="InterPro" id="IPR013783">
    <property type="entry name" value="Ig-like_fold"/>
</dbReference>
<evidence type="ECO:0000256" key="1">
    <source>
        <dbReference type="ARBA" id="ARBA00001946"/>
    </source>
</evidence>
<dbReference type="InterPro" id="IPR015943">
    <property type="entry name" value="WD40/YVTN_repeat-like_dom_sf"/>
</dbReference>
<organism evidence="7 8">
    <name type="scientific">Shewanella fodinae</name>
    <dbReference type="NCBI Taxonomy" id="552357"/>
    <lineage>
        <taxon>Bacteria</taxon>
        <taxon>Pseudomonadati</taxon>
        <taxon>Pseudomonadota</taxon>
        <taxon>Gammaproteobacteria</taxon>
        <taxon>Alteromonadales</taxon>
        <taxon>Shewanellaceae</taxon>
        <taxon>Shewanella</taxon>
    </lineage>
</organism>
<gene>
    <name evidence="7" type="ORF">EDC91_11114</name>
</gene>
<dbReference type="InterPro" id="IPR000160">
    <property type="entry name" value="GGDEF_dom"/>
</dbReference>
<feature type="coiled-coil region" evidence="3">
    <location>
        <begin position="779"/>
        <end position="813"/>
    </location>
</feature>
<sequence length="982" mass="109000">MTNCIRLLAFATLFFAFELLAAAAETVDASNIAPLNRYFNEIWTTRQGLPHNTVNSIVQTPEGYLWLTSWEGVARFNGNKFKMFGRDNTTGLPDVGTRTSYLDQYGRLIIGGARGGLTTVTNGKWLPLPPVGVLINRIWVDQHNTMWIGTEGGGMFRQDADGTRQQWTTAQGLPSNTIYSFAKAADDSIWIGTAGGLVLWDHKKFTSIAALHETPIFDLLNTADGLIVASETGVRRKVGENFEFLHPQLQNVAVSKLLLDHQGSLWMGTVQQGIFRLSQTYGLEHLDASQGMPSNRVLDIFEDKEQSIWIGTNGGLFRLRDAPFSTITTKQGLVGNYIRALLEAENGDIWVGSSRGLSRYSPEKGQVVDNVLAGESILSLAPMDKQRLLIGTYTAGVFIYENGKTHLLADRNSGLVSNEVRALLQDPDGSVWIGTAQGLAHWHDGKIDNLTTQDGLPGNFVVELLRCDNKMWIGTGTGIAIYQHGKFTEMPIHQFDQAEYAFGLYPQPEKRLLWVATDRGLLRLRLDTGEINLIGRRSGLPFDKFFQLLNDGFGNIWITSNRGILRFSEADANAVADGRMATLATVLYGESDGMLSAQANGGSNPTMVASRDGTLWMATAMGVTSVRPQRLQQFAEHIPQVVIEHITLDSESVPLSGELTVAAAVQRLEIQYAGLSFIMPTRLRYRTKLEGFEQEWRDKTGQNQVEFTNLAPGTYVLDIQAANPGGHWSPSAKLTIVKLPFWWQTLPAKYIALAVAILLIVGFTYWRTASLRRSKQYLLQQVASKTAELQRQAENLASANQEKSVLLDKLQQQTLALEIQAKQDSLTGLANRRAFDEHLAQEFMRAKRRVQPLTLAFIDIDHFKWINDKYSHSVGDKALIRLAKQLQLSCRGIDIAARWGGEEFSLLLPTTTSQQALQVCERLRIAVESMDCSDIAPGLRLTVSIGLACSDDITESWQLLNAADDALYRAKNNGRNRVESYL</sequence>
<protein>
    <recommendedName>
        <fullName evidence="2">diguanylate cyclase</fullName>
        <ecNumber evidence="2">2.7.7.65</ecNumber>
    </recommendedName>
</protein>
<dbReference type="InterPro" id="IPR043128">
    <property type="entry name" value="Rev_trsase/Diguanyl_cyclase"/>
</dbReference>
<dbReference type="InterPro" id="IPR011110">
    <property type="entry name" value="Reg_prop"/>
</dbReference>
<evidence type="ECO:0000256" key="4">
    <source>
        <dbReference type="SAM" id="Phobius"/>
    </source>
</evidence>
<dbReference type="InterPro" id="IPR011123">
    <property type="entry name" value="Y_Y_Y"/>
</dbReference>
<dbReference type="GO" id="GO:0043709">
    <property type="term" value="P:cell adhesion involved in single-species biofilm formation"/>
    <property type="evidence" value="ECO:0007669"/>
    <property type="project" value="TreeGrafter"/>
</dbReference>
<reference evidence="7 8" key="1">
    <citation type="submission" date="2019-03" db="EMBL/GenBank/DDBJ databases">
        <title>Freshwater and sediment microbial communities from various areas in North America, analyzing microbe dynamics in response to fracking.</title>
        <authorList>
            <person name="Lamendella R."/>
        </authorList>
    </citation>
    <scope>NUCLEOTIDE SEQUENCE [LARGE SCALE GENOMIC DNA]</scope>
    <source>
        <strain evidence="7 8">74A</strain>
    </source>
</reference>
<feature type="transmembrane region" description="Helical" evidence="4">
    <location>
        <begin position="741"/>
        <end position="766"/>
    </location>
</feature>
<evidence type="ECO:0000256" key="3">
    <source>
        <dbReference type="SAM" id="Coils"/>
    </source>
</evidence>
<feature type="domain" description="GGDEF" evidence="6">
    <location>
        <begin position="851"/>
        <end position="982"/>
    </location>
</feature>
<accession>A0A4R2FAU6</accession>
<keyword evidence="4" id="KW-0812">Transmembrane</keyword>
<dbReference type="PANTHER" id="PTHR45138">
    <property type="entry name" value="REGULATORY COMPONENTS OF SENSORY TRANSDUCTION SYSTEM"/>
    <property type="match status" value="1"/>
</dbReference>
<dbReference type="CDD" id="cd01949">
    <property type="entry name" value="GGDEF"/>
    <property type="match status" value="1"/>
</dbReference>